<dbReference type="InterPro" id="IPR004638">
    <property type="entry name" value="EmrB-like"/>
</dbReference>
<feature type="transmembrane region" description="Helical" evidence="8">
    <location>
        <begin position="345"/>
        <end position="364"/>
    </location>
</feature>
<keyword evidence="5 8" id="KW-1133">Transmembrane helix</keyword>
<feature type="compositionally biased region" description="Basic and acidic residues" evidence="7">
    <location>
        <begin position="666"/>
        <end position="685"/>
    </location>
</feature>
<evidence type="ECO:0000259" key="9">
    <source>
        <dbReference type="PROSITE" id="PS50850"/>
    </source>
</evidence>
<evidence type="ECO:0000256" key="5">
    <source>
        <dbReference type="ARBA" id="ARBA00022989"/>
    </source>
</evidence>
<evidence type="ECO:0000313" key="11">
    <source>
        <dbReference type="Proteomes" id="UP001223978"/>
    </source>
</evidence>
<keyword evidence="11" id="KW-1185">Reference proteome</keyword>
<organism evidence="10 11">
    <name type="scientific">Streptomyces cavernicola</name>
    <dbReference type="NCBI Taxonomy" id="3043613"/>
    <lineage>
        <taxon>Bacteria</taxon>
        <taxon>Bacillati</taxon>
        <taxon>Actinomycetota</taxon>
        <taxon>Actinomycetes</taxon>
        <taxon>Kitasatosporales</taxon>
        <taxon>Streptomycetaceae</taxon>
        <taxon>Streptomyces</taxon>
    </lineage>
</organism>
<sequence>MTTTDQGGGALPAAPGKQGQGSVLVSIGALLLGMLLAALDQTIVSTALPTIVSELGGMKHLSWVVTAYMLASTAATPLWGKLGDQFGRKKLFQTAIVIFLIGSALCGMAQNMPQLIGFRALQGLGGGGLMVLSMAIVGDLVPPRERGKYQGLFGAVFGATSVLGPLLGGLFVDHLSWRWVFYVNLPIGVVALLVIAAALHIPVRSQPHVIDYLGTFLIASAATCLVLVASLGGTTWAWGSAQIIGLAVLAAVLLVAFVAAERRAAEPVLPLKLFRIRTFTLSAVISFVVGFAMFGAMTYLPTFLQVVHGVSPTMSGVHMLPMVLGLLLSSTASGQIVSRTGRWKVFPVLGTAVTALGLLLLHQLKETSSTFEMSAYFFVFGLGLGLVMQVLVLIVQNAVSYEDLGVATSGATFFRSIGASFGVAIFGTIFANRLQSKLTTAFAGQNVPPGTAGALEADPRVMQQLPPDVRPLALNAYSSAITDVFLYAAPVALVAFCLSWLLKEDRLRGSVTAPEITETLASNPVERSSHDEVARALSVLGTREGRKEVYEKITARAGYDLLPAASWLLLRIQRHGFVEPARLAEHSVVPLPVVQAAARQVEERRLARREGVALVLTDSGREVAGRLAKAREASLAELLGDWWGRDRPTDLAVLIEELNAELCGSDSERPHDGAMRGAERQRAGR</sequence>
<feature type="transmembrane region" description="Helical" evidence="8">
    <location>
        <begin position="411"/>
        <end position="431"/>
    </location>
</feature>
<reference evidence="10 11" key="1">
    <citation type="submission" date="2023-05" db="EMBL/GenBank/DDBJ databases">
        <title>Draft genome sequence of Streptomyces sp. B-S-A6 isolated from a cave soil in Thailand.</title>
        <authorList>
            <person name="Chamroensaksri N."/>
            <person name="Muangham S."/>
        </authorList>
    </citation>
    <scope>NUCLEOTIDE SEQUENCE [LARGE SCALE GENOMIC DNA]</scope>
    <source>
        <strain evidence="10 11">B-S-A6</strain>
    </source>
</reference>
<feature type="transmembrane region" description="Helical" evidence="8">
    <location>
        <begin position="279"/>
        <end position="299"/>
    </location>
</feature>
<evidence type="ECO:0000256" key="2">
    <source>
        <dbReference type="ARBA" id="ARBA00022448"/>
    </source>
</evidence>
<feature type="transmembrane region" description="Helical" evidence="8">
    <location>
        <begin position="212"/>
        <end position="231"/>
    </location>
</feature>
<keyword evidence="2" id="KW-0813">Transport</keyword>
<gene>
    <name evidence="10" type="ORF">QIS96_18950</name>
</gene>
<dbReference type="Pfam" id="PF07690">
    <property type="entry name" value="MFS_1"/>
    <property type="match status" value="1"/>
</dbReference>
<feature type="transmembrane region" description="Helical" evidence="8">
    <location>
        <begin position="376"/>
        <end position="399"/>
    </location>
</feature>
<evidence type="ECO:0000256" key="7">
    <source>
        <dbReference type="SAM" id="MobiDB-lite"/>
    </source>
</evidence>
<feature type="transmembrane region" description="Helical" evidence="8">
    <location>
        <begin position="60"/>
        <end position="79"/>
    </location>
</feature>
<dbReference type="EMBL" id="JASCIQ010000019">
    <property type="protein sequence ID" value="MDI3405888.1"/>
    <property type="molecule type" value="Genomic_DNA"/>
</dbReference>
<evidence type="ECO:0000256" key="8">
    <source>
        <dbReference type="SAM" id="Phobius"/>
    </source>
</evidence>
<keyword evidence="6 8" id="KW-0472">Membrane</keyword>
<comment type="caution">
    <text evidence="10">The sequence shown here is derived from an EMBL/GenBank/DDBJ whole genome shotgun (WGS) entry which is preliminary data.</text>
</comment>
<dbReference type="InterPro" id="IPR036259">
    <property type="entry name" value="MFS_trans_sf"/>
</dbReference>
<dbReference type="SUPFAM" id="SSF103473">
    <property type="entry name" value="MFS general substrate transporter"/>
    <property type="match status" value="1"/>
</dbReference>
<feature type="transmembrane region" description="Helical" evidence="8">
    <location>
        <begin position="21"/>
        <end position="40"/>
    </location>
</feature>
<dbReference type="PANTHER" id="PTHR23501:SF197">
    <property type="entry name" value="COMD"/>
    <property type="match status" value="1"/>
</dbReference>
<evidence type="ECO:0000256" key="4">
    <source>
        <dbReference type="ARBA" id="ARBA00022692"/>
    </source>
</evidence>
<dbReference type="InterPro" id="IPR011701">
    <property type="entry name" value="MFS"/>
</dbReference>
<keyword evidence="4 8" id="KW-0812">Transmembrane</keyword>
<feature type="compositionally biased region" description="Gly residues" evidence="7">
    <location>
        <begin position="1"/>
        <end position="10"/>
    </location>
</feature>
<feature type="transmembrane region" description="Helical" evidence="8">
    <location>
        <begin position="319"/>
        <end position="338"/>
    </location>
</feature>
<comment type="subcellular location">
    <subcellularLocation>
        <location evidence="1">Cell membrane</location>
        <topology evidence="1">Multi-pass membrane protein</topology>
    </subcellularLocation>
</comment>
<evidence type="ECO:0000313" key="10">
    <source>
        <dbReference type="EMBL" id="MDI3405888.1"/>
    </source>
</evidence>
<feature type="domain" description="Major facilitator superfamily (MFS) profile" evidence="9">
    <location>
        <begin position="26"/>
        <end position="507"/>
    </location>
</feature>
<feature type="transmembrane region" description="Helical" evidence="8">
    <location>
        <begin position="149"/>
        <end position="167"/>
    </location>
</feature>
<feature type="transmembrane region" description="Helical" evidence="8">
    <location>
        <begin position="484"/>
        <end position="502"/>
    </location>
</feature>
<evidence type="ECO:0000256" key="6">
    <source>
        <dbReference type="ARBA" id="ARBA00023136"/>
    </source>
</evidence>
<dbReference type="InterPro" id="IPR036388">
    <property type="entry name" value="WH-like_DNA-bd_sf"/>
</dbReference>
<feature type="transmembrane region" description="Helical" evidence="8">
    <location>
        <begin position="179"/>
        <end position="200"/>
    </location>
</feature>
<dbReference type="NCBIfam" id="TIGR00711">
    <property type="entry name" value="efflux_EmrB"/>
    <property type="match status" value="1"/>
</dbReference>
<feature type="region of interest" description="Disordered" evidence="7">
    <location>
        <begin position="1"/>
        <end position="20"/>
    </location>
</feature>
<dbReference type="PANTHER" id="PTHR23501">
    <property type="entry name" value="MAJOR FACILITATOR SUPERFAMILY"/>
    <property type="match status" value="1"/>
</dbReference>
<keyword evidence="3" id="KW-1003">Cell membrane</keyword>
<dbReference type="SUPFAM" id="SSF46785">
    <property type="entry name" value="Winged helix' DNA-binding domain"/>
    <property type="match status" value="1"/>
</dbReference>
<feature type="transmembrane region" description="Helical" evidence="8">
    <location>
        <begin position="91"/>
        <end position="110"/>
    </location>
</feature>
<proteinExistence type="predicted"/>
<feature type="region of interest" description="Disordered" evidence="7">
    <location>
        <begin position="664"/>
        <end position="685"/>
    </location>
</feature>
<dbReference type="Proteomes" id="UP001223978">
    <property type="component" value="Unassembled WGS sequence"/>
</dbReference>
<dbReference type="PRINTS" id="PR01036">
    <property type="entry name" value="TCRTETB"/>
</dbReference>
<dbReference type="Gene3D" id="1.20.1250.20">
    <property type="entry name" value="MFS general substrate transporter like domains"/>
    <property type="match status" value="1"/>
</dbReference>
<accession>A0ABT6SCG5</accession>
<feature type="transmembrane region" description="Helical" evidence="8">
    <location>
        <begin position="237"/>
        <end position="259"/>
    </location>
</feature>
<dbReference type="CDD" id="cd17502">
    <property type="entry name" value="MFS_Azr1_MDR_like"/>
    <property type="match status" value="1"/>
</dbReference>
<protein>
    <submittedName>
        <fullName evidence="10">MFS transporter</fullName>
    </submittedName>
</protein>
<feature type="transmembrane region" description="Helical" evidence="8">
    <location>
        <begin position="116"/>
        <end position="137"/>
    </location>
</feature>
<evidence type="ECO:0000256" key="1">
    <source>
        <dbReference type="ARBA" id="ARBA00004651"/>
    </source>
</evidence>
<evidence type="ECO:0000256" key="3">
    <source>
        <dbReference type="ARBA" id="ARBA00022475"/>
    </source>
</evidence>
<dbReference type="PROSITE" id="PS50850">
    <property type="entry name" value="MFS"/>
    <property type="match status" value="1"/>
</dbReference>
<dbReference type="InterPro" id="IPR020846">
    <property type="entry name" value="MFS_dom"/>
</dbReference>
<dbReference type="Gene3D" id="1.10.10.10">
    <property type="entry name" value="Winged helix-like DNA-binding domain superfamily/Winged helix DNA-binding domain"/>
    <property type="match status" value="1"/>
</dbReference>
<dbReference type="Gene3D" id="1.20.1720.10">
    <property type="entry name" value="Multidrug resistance protein D"/>
    <property type="match status" value="1"/>
</dbReference>
<name>A0ABT6SCG5_9ACTN</name>
<dbReference type="RefSeq" id="WP_282543829.1">
    <property type="nucleotide sequence ID" value="NZ_JASCIQ010000019.1"/>
</dbReference>
<dbReference type="InterPro" id="IPR036390">
    <property type="entry name" value="WH_DNA-bd_sf"/>
</dbReference>